<dbReference type="RefSeq" id="WP_207691023.1">
    <property type="nucleotide sequence ID" value="NZ_CP061799.1"/>
</dbReference>
<dbReference type="GO" id="GO:0043856">
    <property type="term" value="F:anti-sigma factor antagonist activity"/>
    <property type="evidence" value="ECO:0007669"/>
    <property type="project" value="InterPro"/>
</dbReference>
<dbReference type="InterPro" id="IPR036513">
    <property type="entry name" value="STAS_dom_sf"/>
</dbReference>
<dbReference type="KEGG" id="dli:dnl_15110"/>
<dbReference type="CDD" id="cd07043">
    <property type="entry name" value="STAS_anti-anti-sigma_factors"/>
    <property type="match status" value="1"/>
</dbReference>
<evidence type="ECO:0000313" key="4">
    <source>
        <dbReference type="EMBL" id="QTA79255.1"/>
    </source>
</evidence>
<dbReference type="InterPro" id="IPR003658">
    <property type="entry name" value="Anti-sigma_ant"/>
</dbReference>
<evidence type="ECO:0000313" key="5">
    <source>
        <dbReference type="Proteomes" id="UP000663720"/>
    </source>
</evidence>
<dbReference type="InterPro" id="IPR002645">
    <property type="entry name" value="STAS_dom"/>
</dbReference>
<dbReference type="PANTHER" id="PTHR33495:SF2">
    <property type="entry name" value="ANTI-SIGMA FACTOR ANTAGONIST TM_1081-RELATED"/>
    <property type="match status" value="1"/>
</dbReference>
<dbReference type="PANTHER" id="PTHR33495">
    <property type="entry name" value="ANTI-SIGMA FACTOR ANTAGONIST TM_1081-RELATED-RELATED"/>
    <property type="match status" value="1"/>
</dbReference>
<dbReference type="PROSITE" id="PS50801">
    <property type="entry name" value="STAS"/>
    <property type="match status" value="1"/>
</dbReference>
<evidence type="ECO:0000256" key="2">
    <source>
        <dbReference type="RuleBase" id="RU003749"/>
    </source>
</evidence>
<keyword evidence="5" id="KW-1185">Reference proteome</keyword>
<feature type="domain" description="STAS" evidence="3">
    <location>
        <begin position="26"/>
        <end position="110"/>
    </location>
</feature>
<dbReference type="Proteomes" id="UP000663720">
    <property type="component" value="Chromosome"/>
</dbReference>
<evidence type="ECO:0000259" key="3">
    <source>
        <dbReference type="PROSITE" id="PS50801"/>
    </source>
</evidence>
<dbReference type="Gene3D" id="3.30.750.24">
    <property type="entry name" value="STAS domain"/>
    <property type="match status" value="1"/>
</dbReference>
<dbReference type="EMBL" id="CP061799">
    <property type="protein sequence ID" value="QTA79255.1"/>
    <property type="molecule type" value="Genomic_DNA"/>
</dbReference>
<name>A0A975B5N9_9BACT</name>
<dbReference type="Pfam" id="PF01740">
    <property type="entry name" value="STAS"/>
    <property type="match status" value="1"/>
</dbReference>
<organism evidence="4 5">
    <name type="scientific">Desulfonema limicola</name>
    <dbReference type="NCBI Taxonomy" id="45656"/>
    <lineage>
        <taxon>Bacteria</taxon>
        <taxon>Pseudomonadati</taxon>
        <taxon>Thermodesulfobacteriota</taxon>
        <taxon>Desulfobacteria</taxon>
        <taxon>Desulfobacterales</taxon>
        <taxon>Desulfococcaceae</taxon>
        <taxon>Desulfonema</taxon>
    </lineage>
</organism>
<sequence length="112" mass="12534">MIFKIKQKGKVIILKALVKRLEADIAEEIKKELSELVNKKTKIMVIDISDVDFIDSSGLGAIIFTYKLLKGKGRIAIAGAKEGVKSILQLTRMDRLFQIFENTKEAVNILSV</sequence>
<dbReference type="SUPFAM" id="SSF52091">
    <property type="entry name" value="SpoIIaa-like"/>
    <property type="match status" value="1"/>
</dbReference>
<protein>
    <recommendedName>
        <fullName evidence="2">Anti-sigma factor antagonist</fullName>
    </recommendedName>
</protein>
<evidence type="ECO:0000256" key="1">
    <source>
        <dbReference type="ARBA" id="ARBA00009013"/>
    </source>
</evidence>
<gene>
    <name evidence="4" type="ORF">dnl_15110</name>
</gene>
<accession>A0A975B5N9</accession>
<comment type="similarity">
    <text evidence="1 2">Belongs to the anti-sigma-factor antagonist family.</text>
</comment>
<dbReference type="NCBIfam" id="TIGR00377">
    <property type="entry name" value="ant_ant_sig"/>
    <property type="match status" value="1"/>
</dbReference>
<reference evidence="4" key="1">
    <citation type="journal article" date="2021" name="Microb. Physiol.">
        <title>Proteogenomic Insights into the Physiology of Marine, Sulfate-Reducing, Filamentous Desulfonema limicola and Desulfonema magnum.</title>
        <authorList>
            <person name="Schnaars V."/>
            <person name="Wohlbrand L."/>
            <person name="Scheve S."/>
            <person name="Hinrichs C."/>
            <person name="Reinhardt R."/>
            <person name="Rabus R."/>
        </authorList>
    </citation>
    <scope>NUCLEOTIDE SEQUENCE</scope>
    <source>
        <strain evidence="4">5ac10</strain>
    </source>
</reference>
<proteinExistence type="inferred from homology"/>
<dbReference type="AlphaFoldDB" id="A0A975B5N9"/>